<dbReference type="Pfam" id="PF02195">
    <property type="entry name" value="ParB_N"/>
    <property type="match status" value="1"/>
</dbReference>
<dbReference type="InterPro" id="IPR016692">
    <property type="entry name" value="Sulfiredoxin"/>
</dbReference>
<evidence type="ECO:0000256" key="14">
    <source>
        <dbReference type="PIRNR" id="PIRNR017267"/>
    </source>
</evidence>
<evidence type="ECO:0000256" key="10">
    <source>
        <dbReference type="ARBA" id="ARBA00023157"/>
    </source>
</evidence>
<comment type="catalytic activity">
    <reaction evidence="12 14">
        <text>S-hydroxy-S-oxy-L-cysteinyl-[peroxiredoxin] + [protein]-dithiol + ATP = S-hydroxy-L-cysteinyl-[peroxiredoxin] + [protein]-disulfide + ADP + phosphate</text>
        <dbReference type="Rhea" id="RHEA:17545"/>
        <dbReference type="Rhea" id="RHEA-COMP:10593"/>
        <dbReference type="Rhea" id="RHEA-COMP:10594"/>
        <dbReference type="Rhea" id="RHEA-COMP:13681"/>
        <dbReference type="Rhea" id="RHEA-COMP:17976"/>
        <dbReference type="ChEBI" id="CHEBI:29950"/>
        <dbReference type="ChEBI" id="CHEBI:30616"/>
        <dbReference type="ChEBI" id="CHEBI:43474"/>
        <dbReference type="ChEBI" id="CHEBI:50058"/>
        <dbReference type="ChEBI" id="CHEBI:61973"/>
        <dbReference type="ChEBI" id="CHEBI:61974"/>
        <dbReference type="ChEBI" id="CHEBI:456216"/>
        <dbReference type="EC" id="1.8.98.2"/>
    </reaction>
</comment>
<dbReference type="Proteomes" id="UP000006853">
    <property type="component" value="Chromosome 2"/>
</dbReference>
<evidence type="ECO:0000256" key="9">
    <source>
        <dbReference type="ARBA" id="ARBA00023002"/>
    </source>
</evidence>
<evidence type="ECO:0000313" key="19">
    <source>
        <dbReference type="Proteomes" id="UP000006853"/>
    </source>
</evidence>
<evidence type="ECO:0000259" key="17">
    <source>
        <dbReference type="Pfam" id="PF02195"/>
    </source>
</evidence>
<evidence type="ECO:0000256" key="12">
    <source>
        <dbReference type="ARBA" id="ARBA00047514"/>
    </source>
</evidence>
<evidence type="ECO:0000256" key="7">
    <source>
        <dbReference type="ARBA" id="ARBA00022840"/>
    </source>
</evidence>
<dbReference type="PIRSF" id="PIRSF017267">
    <property type="entry name" value="Sulfiredoxin"/>
    <property type="match status" value="1"/>
</dbReference>
<evidence type="ECO:0000256" key="6">
    <source>
        <dbReference type="ARBA" id="ARBA00022741"/>
    </source>
</evidence>
<reference evidence="18 19" key="2">
    <citation type="journal article" date="2016" name="FEMS Yeast Res.">
        <title>Curation of the genome annotation of Pichia pastoris (Komagataella phaffii) CBS7435 from gene level to protein function.</title>
        <authorList>
            <person name="Valli M."/>
            <person name="Tatto N.E."/>
            <person name="Peymann A."/>
            <person name="Gruber C."/>
            <person name="Landes N."/>
            <person name="Ekker H."/>
            <person name="Thallinger G.G."/>
            <person name="Mattanovich D."/>
            <person name="Gasser B."/>
            <person name="Graf A.B."/>
        </authorList>
    </citation>
    <scope>GENOME REANNOTATION</scope>
    <source>
        <strain evidence="18 19">ATCC 76273 / CBS 7435 / CECT 11047 / NRRL Y-11430 / Wegner 21-1</strain>
    </source>
</reference>
<dbReference type="EMBL" id="FR839629">
    <property type="protein sequence ID" value="SCV12098.1"/>
    <property type="molecule type" value="Genomic_DNA"/>
</dbReference>
<feature type="disulfide bond" description="Interchain" evidence="16">
    <location>
        <position position="82"/>
    </location>
</feature>
<keyword evidence="5" id="KW-0963">Cytoplasm</keyword>
<dbReference type="EC" id="1.8.98.2" evidence="4 14"/>
<dbReference type="GO" id="GO:0005737">
    <property type="term" value="C:cytoplasm"/>
    <property type="evidence" value="ECO:0007669"/>
    <property type="project" value="UniProtKB-SubCell"/>
</dbReference>
<evidence type="ECO:0000256" key="3">
    <source>
        <dbReference type="ARBA" id="ARBA00009609"/>
    </source>
</evidence>
<keyword evidence="10 16" id="KW-1015">Disulfide bond</keyword>
<name>A0A1G4KQ05_KOMPC</name>
<comment type="similarity">
    <text evidence="3 14">Belongs to the sulfiredoxin family.</text>
</comment>
<dbReference type="GO" id="GO:0032542">
    <property type="term" value="F:sulfiredoxin activity"/>
    <property type="evidence" value="ECO:0007669"/>
    <property type="project" value="UniProtKB-EC"/>
</dbReference>
<dbReference type="InterPro" id="IPR003115">
    <property type="entry name" value="ParB_N"/>
</dbReference>
<evidence type="ECO:0000256" key="16">
    <source>
        <dbReference type="PIRSR" id="PIRSR017267-2"/>
    </source>
</evidence>
<dbReference type="AlphaFoldDB" id="A0A1G4KQ05"/>
<organism evidence="18 19">
    <name type="scientific">Komagataella phaffii (strain ATCC 76273 / CBS 7435 / CECT 11047 / NRRL Y-11430 / Wegner 21-1)</name>
    <name type="common">Yeast</name>
    <name type="synonym">Pichia pastoris</name>
    <dbReference type="NCBI Taxonomy" id="981350"/>
    <lineage>
        <taxon>Eukaryota</taxon>
        <taxon>Fungi</taxon>
        <taxon>Dikarya</taxon>
        <taxon>Ascomycota</taxon>
        <taxon>Saccharomycotina</taxon>
        <taxon>Pichiomycetes</taxon>
        <taxon>Pichiales</taxon>
        <taxon>Pichiaceae</taxon>
        <taxon>Komagataella</taxon>
    </lineage>
</organism>
<evidence type="ECO:0000256" key="13">
    <source>
        <dbReference type="ARBA" id="ARBA00070917"/>
    </source>
</evidence>
<keyword evidence="6 14" id="KW-0547">Nucleotide-binding</keyword>
<feature type="domain" description="ParB-like N-terminal" evidence="17">
    <location>
        <begin position="10"/>
        <end position="95"/>
    </location>
</feature>
<comment type="subcellular location">
    <subcellularLocation>
        <location evidence="2">Cytoplasm</location>
    </subcellularLocation>
    <subcellularLocation>
        <location evidence="1">Nucleus</location>
    </subcellularLocation>
</comment>
<dbReference type="FunFam" id="3.90.1530.10:FF:000005">
    <property type="entry name" value="Sulfiredoxin"/>
    <property type="match status" value="1"/>
</dbReference>
<feature type="binding site" evidence="15">
    <location>
        <begin position="81"/>
        <end position="84"/>
    </location>
    <ligand>
        <name>ATP</name>
        <dbReference type="ChEBI" id="CHEBI:30616"/>
    </ligand>
</feature>
<dbReference type="CDD" id="cd16395">
    <property type="entry name" value="Srx"/>
    <property type="match status" value="1"/>
</dbReference>
<dbReference type="GO" id="GO:0005634">
    <property type="term" value="C:nucleus"/>
    <property type="evidence" value="ECO:0007669"/>
    <property type="project" value="UniProtKB-SubCell"/>
</dbReference>
<dbReference type="PANTHER" id="PTHR21348">
    <property type="match status" value="1"/>
</dbReference>
<dbReference type="SUPFAM" id="SSF110849">
    <property type="entry name" value="ParB/Sulfiredoxin"/>
    <property type="match status" value="1"/>
</dbReference>
<sequence>MSLQTNNLSNIQYLPLSSIKRPITPVLDYAKIDAMESTLRGVPMASSTCPNISEITAGELPPIDVLCVRHEGKTHYFAFGGCHRFQAYDRMQQKEGDETNEKSPVLVRCKVLPATVKQLKLYLGASVESVLNE</sequence>
<evidence type="ECO:0000256" key="2">
    <source>
        <dbReference type="ARBA" id="ARBA00004496"/>
    </source>
</evidence>
<protein>
    <recommendedName>
        <fullName evidence="13 14">Sulfiredoxin</fullName>
        <ecNumber evidence="4 14">1.8.98.2</ecNumber>
    </recommendedName>
</protein>
<keyword evidence="9 14" id="KW-0560">Oxidoreductase</keyword>
<dbReference type="PANTHER" id="PTHR21348:SF2">
    <property type="entry name" value="SULFIREDOXIN-1"/>
    <property type="match status" value="1"/>
</dbReference>
<evidence type="ECO:0000256" key="11">
    <source>
        <dbReference type="ARBA" id="ARBA00023242"/>
    </source>
</evidence>
<evidence type="ECO:0000256" key="8">
    <source>
        <dbReference type="ARBA" id="ARBA00022862"/>
    </source>
</evidence>
<keyword evidence="7 14" id="KW-0067">ATP-binding</keyword>
<reference evidence="18 19" key="1">
    <citation type="journal article" date="2011" name="J. Biotechnol.">
        <title>High-quality genome sequence of Pichia pastoris CBS7435.</title>
        <authorList>
            <person name="Kuberl A."/>
            <person name="Schneider J."/>
            <person name="Thallinger G.G."/>
            <person name="Anderl I."/>
            <person name="Wibberg D."/>
            <person name="Hajek T."/>
            <person name="Jaenicke S."/>
            <person name="Brinkrolf K."/>
            <person name="Goesmann A."/>
            <person name="Szczepanowski R."/>
            <person name="Puhler A."/>
            <person name="Schwab H."/>
            <person name="Glieder A."/>
            <person name="Pichler H."/>
        </authorList>
    </citation>
    <scope>NUCLEOTIDE SEQUENCE [LARGE SCALE GENOMIC DNA]</scope>
    <source>
        <strain evidence="19">ATCC 76273 / CBS 7435 / CECT 11047 / NRRL Y-11430 / Wegner 21-1</strain>
    </source>
</reference>
<evidence type="ECO:0000256" key="4">
    <source>
        <dbReference type="ARBA" id="ARBA00013055"/>
    </source>
</evidence>
<evidence type="ECO:0000256" key="15">
    <source>
        <dbReference type="PIRSR" id="PIRSR017267-1"/>
    </source>
</evidence>
<dbReference type="GO" id="GO:0005524">
    <property type="term" value="F:ATP binding"/>
    <property type="evidence" value="ECO:0007669"/>
    <property type="project" value="UniProtKB-KW"/>
</dbReference>
<gene>
    <name evidence="18" type="primary">SRX1</name>
    <name evidence="18" type="ordered locus">PP7435_Chr2-2551</name>
</gene>
<evidence type="ECO:0000256" key="5">
    <source>
        <dbReference type="ARBA" id="ARBA00022490"/>
    </source>
</evidence>
<keyword evidence="19" id="KW-1185">Reference proteome</keyword>
<accession>A0A1G4KQ05</accession>
<dbReference type="GO" id="GO:0034599">
    <property type="term" value="P:cellular response to oxidative stress"/>
    <property type="evidence" value="ECO:0007669"/>
    <property type="project" value="UniProtKB-ARBA"/>
</dbReference>
<evidence type="ECO:0000256" key="1">
    <source>
        <dbReference type="ARBA" id="ARBA00004123"/>
    </source>
</evidence>
<keyword evidence="8 14" id="KW-0049">Antioxidant</keyword>
<dbReference type="Gene3D" id="3.90.1530.10">
    <property type="entry name" value="Conserved hypothetical protein from pyrococcus furiosus pfu- 392566-001, ParB domain"/>
    <property type="match status" value="1"/>
</dbReference>
<keyword evidence="11" id="KW-0539">Nucleus</keyword>
<evidence type="ECO:0000313" key="18">
    <source>
        <dbReference type="EMBL" id="SCV12098.1"/>
    </source>
</evidence>
<proteinExistence type="inferred from homology"/>
<dbReference type="InterPro" id="IPR036086">
    <property type="entry name" value="ParB/Sulfiredoxin_sf"/>
</dbReference>